<evidence type="ECO:0000313" key="2">
    <source>
        <dbReference type="Proteomes" id="UP000661607"/>
    </source>
</evidence>
<accession>A0ABR9KXB6</accession>
<name>A0ABR9KXB6_9ACTN</name>
<dbReference type="Proteomes" id="UP000661607">
    <property type="component" value="Unassembled WGS sequence"/>
</dbReference>
<protein>
    <submittedName>
        <fullName evidence="1">DeoR/GlpR family transcriptional regulator of sugar metabolism</fullName>
    </submittedName>
</protein>
<keyword evidence="2" id="KW-1185">Reference proteome</keyword>
<proteinExistence type="predicted"/>
<sequence length="51" mass="5330">MIVVADGSKLGKRAFARISPLAQINVLVTDSTAPPDLVTRLGEAGVRVVQV</sequence>
<evidence type="ECO:0000313" key="1">
    <source>
        <dbReference type="EMBL" id="MBE1566400.1"/>
    </source>
</evidence>
<dbReference type="RefSeq" id="WP_318782476.1">
    <property type="nucleotide sequence ID" value="NZ_BAAASY010000021.1"/>
</dbReference>
<dbReference type="EMBL" id="JADBEF010000001">
    <property type="protein sequence ID" value="MBE1566400.1"/>
    <property type="molecule type" value="Genomic_DNA"/>
</dbReference>
<comment type="caution">
    <text evidence="1">The sequence shown here is derived from an EMBL/GenBank/DDBJ whole genome shotgun (WGS) entry which is preliminary data.</text>
</comment>
<organism evidence="1 2">
    <name type="scientific">Nonomuraea africana</name>
    <dbReference type="NCBI Taxonomy" id="46171"/>
    <lineage>
        <taxon>Bacteria</taxon>
        <taxon>Bacillati</taxon>
        <taxon>Actinomycetota</taxon>
        <taxon>Actinomycetes</taxon>
        <taxon>Streptosporangiales</taxon>
        <taxon>Streptosporangiaceae</taxon>
        <taxon>Nonomuraea</taxon>
    </lineage>
</organism>
<reference evidence="1 2" key="1">
    <citation type="submission" date="2020-10" db="EMBL/GenBank/DDBJ databases">
        <title>Sequencing the genomes of 1000 actinobacteria strains.</title>
        <authorList>
            <person name="Klenk H.-P."/>
        </authorList>
    </citation>
    <scope>NUCLEOTIDE SEQUENCE [LARGE SCALE GENOMIC DNA]</scope>
    <source>
        <strain evidence="1 2">DSM 43748</strain>
    </source>
</reference>
<gene>
    <name evidence="1" type="ORF">H4W81_009179</name>
</gene>